<dbReference type="InterPro" id="IPR036929">
    <property type="entry name" value="DsbDN_sf"/>
</dbReference>
<dbReference type="SUPFAM" id="SSF74863">
    <property type="entry name" value="Thiol:disulfide interchange protein DsbD, N-terminal domain (DsbD-alpha)"/>
    <property type="match status" value="2"/>
</dbReference>
<dbReference type="InterPro" id="IPR013766">
    <property type="entry name" value="Thioredoxin_domain"/>
</dbReference>
<keyword evidence="7 18" id="KW-0732">Signal</keyword>
<keyword evidence="22" id="KW-1185">Reference proteome</keyword>
<keyword evidence="10 18" id="KW-1133">Transmembrane helix</keyword>
<evidence type="ECO:0000313" key="22">
    <source>
        <dbReference type="Proteomes" id="UP000294914"/>
    </source>
</evidence>
<evidence type="ECO:0000256" key="2">
    <source>
        <dbReference type="ARBA" id="ARBA00007241"/>
    </source>
</evidence>
<evidence type="ECO:0000256" key="3">
    <source>
        <dbReference type="ARBA" id="ARBA00022448"/>
    </source>
</evidence>
<dbReference type="GO" id="GO:0009055">
    <property type="term" value="F:electron transfer activity"/>
    <property type="evidence" value="ECO:0007669"/>
    <property type="project" value="UniProtKB-UniRule"/>
</dbReference>
<evidence type="ECO:0000256" key="4">
    <source>
        <dbReference type="ARBA" id="ARBA00022475"/>
    </source>
</evidence>
<evidence type="ECO:0000256" key="6">
    <source>
        <dbReference type="ARBA" id="ARBA00022692"/>
    </source>
</evidence>
<evidence type="ECO:0000256" key="11">
    <source>
        <dbReference type="ARBA" id="ARBA00023002"/>
    </source>
</evidence>
<dbReference type="GO" id="GO:0005886">
    <property type="term" value="C:plasma membrane"/>
    <property type="evidence" value="ECO:0007669"/>
    <property type="project" value="UniProtKB-SubCell"/>
</dbReference>
<name>A0A4R8IPX8_9GAMM</name>
<organism evidence="21 22">
    <name type="scientific">Thiohalophilus thiocyanatoxydans</name>
    <dbReference type="NCBI Taxonomy" id="381308"/>
    <lineage>
        <taxon>Bacteria</taxon>
        <taxon>Pseudomonadati</taxon>
        <taxon>Pseudomonadota</taxon>
        <taxon>Gammaproteobacteria</taxon>
        <taxon>Thiohalomonadales</taxon>
        <taxon>Thiohalophilaceae</taxon>
        <taxon>Thiohalophilus</taxon>
    </lineage>
</organism>
<keyword evidence="4 18" id="KW-1003">Cell membrane</keyword>
<keyword evidence="15 18" id="KW-0676">Redox-active center</keyword>
<feature type="transmembrane region" description="Helical" evidence="18">
    <location>
        <begin position="502"/>
        <end position="523"/>
    </location>
</feature>
<keyword evidence="11 18" id="KW-0560">Oxidoreductase</keyword>
<feature type="transmembrane region" description="Helical" evidence="18">
    <location>
        <begin position="423"/>
        <end position="445"/>
    </location>
</feature>
<sequence precursor="true">MMMKKLFAGLLFLFALNAVAEEELLEPDKAFAFEAEVKDGAIQARWDIADNYYMYRDKIRFEVDNPDIKLGEPELPEGKVKDDEFFGKVETFRGSVEVSVPIESGSGPFELTAHSQGCADAGVCYPPHRQTVNLEATEPAGSQNGQAAGDKRSIQSLNEDLGLNQGDDEVLAPDEAFVFSTERVDANTLRMNLQIAPDHYVYRDKFEFSVKQGDARVGEVQLPEGKSKDDEFFGRIQVFEDEVSIDIPLQRSSKEAGEVELGIVYQGCAEKLGICYPPIRKSETFNLPATESIADDTAAGEADAPATAAADAASPGSGGSGESADEAPQSEQDTIAASLETGGILVILTFFGLGLLLAFTPCVFPMIPILSSIIIGQGDRITTGRAFTMSTVYVLAMALTYTVAGVIAGMLGENLQAAFQNPWILGSFATIFVLLSLSMFGFYELQMPAALQGKLSEVSNRQKGGSLTGVAVMGFLSALIVGPCVAAPLAGALIYIGQTGDAVLGGMALFALSLGMGLPLIAIGTSAGKLLPRAGGWMDAVKAIFGVMLLAVAIWMLERIIPDSVALWLWAALLIISGIYMKALEPLPADTSGWHRLWKGLGIIVLVYGILLVIGASAGANDKFRPLHGVFAGAGGGGSSQQQSLQFENIKTVEDFENKLAQAKAAGKPVMLDFYADWCIYCKDYEKYVFTDQRVIERLDNFVLLKADVTDNDDKDKALLRKFGLVAPPAILFFGPDGEERRGRRLVGAMGADGFHDHLNMMSF</sequence>
<evidence type="ECO:0000256" key="15">
    <source>
        <dbReference type="ARBA" id="ARBA00023284"/>
    </source>
</evidence>
<feature type="signal peptide" evidence="18">
    <location>
        <begin position="1"/>
        <end position="20"/>
    </location>
</feature>
<evidence type="ECO:0000256" key="10">
    <source>
        <dbReference type="ARBA" id="ARBA00022989"/>
    </source>
</evidence>
<dbReference type="NCBIfam" id="NF001419">
    <property type="entry name" value="PRK00293.1"/>
    <property type="match status" value="1"/>
</dbReference>
<dbReference type="EC" id="1.8.1.8" evidence="18"/>
<feature type="disulfide bond" description="Redox-active" evidence="18">
    <location>
        <begin position="362"/>
        <end position="484"/>
    </location>
</feature>
<comment type="catalytic activity">
    <reaction evidence="17 18">
        <text>[protein]-dithiol + NADP(+) = [protein]-disulfide + NADPH + H(+)</text>
        <dbReference type="Rhea" id="RHEA:18753"/>
        <dbReference type="Rhea" id="RHEA-COMP:10593"/>
        <dbReference type="Rhea" id="RHEA-COMP:10594"/>
        <dbReference type="ChEBI" id="CHEBI:15378"/>
        <dbReference type="ChEBI" id="CHEBI:29950"/>
        <dbReference type="ChEBI" id="CHEBI:50058"/>
        <dbReference type="ChEBI" id="CHEBI:57783"/>
        <dbReference type="ChEBI" id="CHEBI:58349"/>
        <dbReference type="EC" id="1.8.1.8"/>
    </reaction>
</comment>
<dbReference type="InterPro" id="IPR028250">
    <property type="entry name" value="DsbDN"/>
</dbReference>
<dbReference type="InterPro" id="IPR035671">
    <property type="entry name" value="DsbD_gamma"/>
</dbReference>
<evidence type="ECO:0000256" key="14">
    <source>
        <dbReference type="ARBA" id="ARBA00023157"/>
    </source>
</evidence>
<feature type="disulfide bond" description="Redox-active" evidence="18">
    <location>
        <begin position="679"/>
        <end position="682"/>
    </location>
</feature>
<dbReference type="Pfam" id="PF13899">
    <property type="entry name" value="Thioredoxin_7"/>
    <property type="match status" value="1"/>
</dbReference>
<keyword evidence="8 18" id="KW-0201">Cytochrome c-type biogenesis</keyword>
<proteinExistence type="inferred from homology"/>
<comment type="function">
    <text evidence="18">Required to facilitate the formation of correct disulfide bonds in some periplasmic proteins and for the assembly of the periplasmic c-type cytochromes. Acts by transferring electrons from cytoplasmic thioredoxin to the periplasm. This transfer involves a cascade of disulfide bond formation and reduction steps.</text>
</comment>
<evidence type="ECO:0000256" key="8">
    <source>
        <dbReference type="ARBA" id="ARBA00022748"/>
    </source>
</evidence>
<gene>
    <name evidence="18" type="primary">dsbD</name>
    <name evidence="21" type="ORF">EDC23_2370</name>
</gene>
<feature type="transmembrane region" description="Helical" evidence="18">
    <location>
        <begin position="567"/>
        <end position="585"/>
    </location>
</feature>
<feature type="compositionally biased region" description="Low complexity" evidence="19">
    <location>
        <begin position="298"/>
        <end position="315"/>
    </location>
</feature>
<evidence type="ECO:0000256" key="5">
    <source>
        <dbReference type="ARBA" id="ARBA00022519"/>
    </source>
</evidence>
<dbReference type="GO" id="GO:0017004">
    <property type="term" value="P:cytochrome complex assembly"/>
    <property type="evidence" value="ECO:0007669"/>
    <property type="project" value="UniProtKB-UniRule"/>
</dbReference>
<dbReference type="EMBL" id="SOQX01000007">
    <property type="protein sequence ID" value="TDX99586.1"/>
    <property type="molecule type" value="Genomic_DNA"/>
</dbReference>
<evidence type="ECO:0000313" key="21">
    <source>
        <dbReference type="EMBL" id="TDX99586.1"/>
    </source>
</evidence>
<evidence type="ECO:0000256" key="18">
    <source>
        <dbReference type="HAMAP-Rule" id="MF_00399"/>
    </source>
</evidence>
<dbReference type="HAMAP" id="MF_00399">
    <property type="entry name" value="DbsD"/>
    <property type="match status" value="1"/>
</dbReference>
<evidence type="ECO:0000256" key="16">
    <source>
        <dbReference type="ARBA" id="ARBA00047388"/>
    </source>
</evidence>
<comment type="caution">
    <text evidence="21">The sequence shown here is derived from an EMBL/GenBank/DDBJ whole genome shotgun (WGS) entry which is preliminary data.</text>
</comment>
<accession>A0A4R8IPX8</accession>
<dbReference type="PROSITE" id="PS51352">
    <property type="entry name" value="THIOREDOXIN_2"/>
    <property type="match status" value="1"/>
</dbReference>
<reference evidence="21 22" key="1">
    <citation type="submission" date="2019-03" db="EMBL/GenBank/DDBJ databases">
        <title>Genomic Encyclopedia of Type Strains, Phase IV (KMG-IV): sequencing the most valuable type-strain genomes for metagenomic binning, comparative biology and taxonomic classification.</title>
        <authorList>
            <person name="Goeker M."/>
        </authorList>
    </citation>
    <scope>NUCLEOTIDE SEQUENCE [LARGE SCALE GENOMIC DNA]</scope>
    <source>
        <strain evidence="21 22">DSM 16326</strain>
    </source>
</reference>
<comment type="catalytic activity">
    <reaction evidence="16 18">
        <text>[protein]-dithiol + NAD(+) = [protein]-disulfide + NADH + H(+)</text>
        <dbReference type="Rhea" id="RHEA:18749"/>
        <dbReference type="Rhea" id="RHEA-COMP:10593"/>
        <dbReference type="Rhea" id="RHEA-COMP:10594"/>
        <dbReference type="ChEBI" id="CHEBI:15378"/>
        <dbReference type="ChEBI" id="CHEBI:29950"/>
        <dbReference type="ChEBI" id="CHEBI:50058"/>
        <dbReference type="ChEBI" id="CHEBI:57540"/>
        <dbReference type="ChEBI" id="CHEBI:57945"/>
        <dbReference type="EC" id="1.8.1.8"/>
    </reaction>
</comment>
<dbReference type="InterPro" id="IPR036249">
    <property type="entry name" value="Thioredoxin-like_sf"/>
</dbReference>
<keyword evidence="14 18" id="KW-1015">Disulfide bond</keyword>
<dbReference type="PANTHER" id="PTHR32234:SF0">
    <property type="entry name" value="THIOL:DISULFIDE INTERCHANGE PROTEIN DSBD"/>
    <property type="match status" value="1"/>
</dbReference>
<evidence type="ECO:0000256" key="9">
    <source>
        <dbReference type="ARBA" id="ARBA00022982"/>
    </source>
</evidence>
<evidence type="ECO:0000256" key="13">
    <source>
        <dbReference type="ARBA" id="ARBA00023136"/>
    </source>
</evidence>
<feature type="transmembrane region" description="Helical" evidence="18">
    <location>
        <begin position="543"/>
        <end position="561"/>
    </location>
</feature>
<evidence type="ECO:0000256" key="12">
    <source>
        <dbReference type="ARBA" id="ARBA00023027"/>
    </source>
</evidence>
<keyword evidence="9 18" id="KW-0249">Electron transport</keyword>
<evidence type="ECO:0000256" key="7">
    <source>
        <dbReference type="ARBA" id="ARBA00022729"/>
    </source>
</evidence>
<dbReference type="GO" id="GO:0045454">
    <property type="term" value="P:cell redox homeostasis"/>
    <property type="evidence" value="ECO:0007669"/>
    <property type="project" value="TreeGrafter"/>
</dbReference>
<dbReference type="InterPro" id="IPR022910">
    <property type="entry name" value="Thiol_diS_interchange_DbsD"/>
</dbReference>
<comment type="subcellular location">
    <subcellularLocation>
        <location evidence="1 18">Cell inner membrane</location>
        <topology evidence="1 18">Multi-pass membrane protein</topology>
    </subcellularLocation>
</comment>
<dbReference type="Pfam" id="PF11412">
    <property type="entry name" value="DsbD_N"/>
    <property type="match status" value="2"/>
</dbReference>
<dbReference type="SUPFAM" id="SSF52833">
    <property type="entry name" value="Thioredoxin-like"/>
    <property type="match status" value="1"/>
</dbReference>
<feature type="chain" id="PRO_5021054159" description="Thiol:disulfide interchange protein DsbD" evidence="18">
    <location>
        <begin position="21"/>
        <end position="764"/>
    </location>
</feature>
<feature type="disulfide bond" description="Redox-active" evidence="18">
    <location>
        <begin position="118"/>
        <end position="124"/>
    </location>
</feature>
<evidence type="ECO:0000256" key="1">
    <source>
        <dbReference type="ARBA" id="ARBA00004429"/>
    </source>
</evidence>
<dbReference type="CDD" id="cd02953">
    <property type="entry name" value="DsbDgamma"/>
    <property type="match status" value="1"/>
</dbReference>
<keyword evidence="3 18" id="KW-0813">Transport</keyword>
<evidence type="ECO:0000259" key="20">
    <source>
        <dbReference type="PROSITE" id="PS51352"/>
    </source>
</evidence>
<feature type="transmembrane region" description="Helical" evidence="18">
    <location>
        <begin position="344"/>
        <end position="370"/>
    </location>
</feature>
<dbReference type="InterPro" id="IPR003834">
    <property type="entry name" value="Cyt_c_assmbl_TM_dom"/>
</dbReference>
<dbReference type="Proteomes" id="UP000294914">
    <property type="component" value="Unassembled WGS sequence"/>
</dbReference>
<dbReference type="PANTHER" id="PTHR32234">
    <property type="entry name" value="THIOL:DISULFIDE INTERCHANGE PROTEIN DSBD"/>
    <property type="match status" value="1"/>
</dbReference>
<protein>
    <recommendedName>
        <fullName evidence="18">Thiol:disulfide interchange protein DsbD</fullName>
        <ecNumber evidence="18">1.8.1.8</ecNumber>
    </recommendedName>
    <alternativeName>
        <fullName evidence="18">Protein-disulfide reductase</fullName>
        <shortName evidence="18">Disulfide reductase</shortName>
    </alternativeName>
</protein>
<dbReference type="AlphaFoldDB" id="A0A4R8IPX8"/>
<feature type="domain" description="Thioredoxin" evidence="20">
    <location>
        <begin position="641"/>
        <end position="764"/>
    </location>
</feature>
<comment type="similarity">
    <text evidence="2 18">Belongs to the thioredoxin family. DsbD subfamily.</text>
</comment>
<dbReference type="Pfam" id="PF02683">
    <property type="entry name" value="DsbD_TM"/>
    <property type="match status" value="1"/>
</dbReference>
<dbReference type="GO" id="GO:0047134">
    <property type="term" value="F:protein-disulfide reductase [NAD(P)H] activity"/>
    <property type="evidence" value="ECO:0007669"/>
    <property type="project" value="UniProtKB-UniRule"/>
</dbReference>
<dbReference type="Gene3D" id="2.60.40.1250">
    <property type="entry name" value="Thiol:disulfide interchange protein DsbD, N-terminal domain"/>
    <property type="match status" value="2"/>
</dbReference>
<feature type="transmembrane region" description="Helical" evidence="18">
    <location>
        <begin position="597"/>
        <end position="618"/>
    </location>
</feature>
<keyword evidence="5 18" id="KW-0997">Cell inner membrane</keyword>
<evidence type="ECO:0000256" key="19">
    <source>
        <dbReference type="SAM" id="MobiDB-lite"/>
    </source>
</evidence>
<keyword evidence="13 18" id="KW-0472">Membrane</keyword>
<evidence type="ECO:0000256" key="17">
    <source>
        <dbReference type="ARBA" id="ARBA00047804"/>
    </source>
</evidence>
<feature type="transmembrane region" description="Helical" evidence="18">
    <location>
        <begin position="391"/>
        <end position="411"/>
    </location>
</feature>
<dbReference type="Gene3D" id="3.40.30.10">
    <property type="entry name" value="Glutaredoxin"/>
    <property type="match status" value="1"/>
</dbReference>
<feature type="region of interest" description="Disordered" evidence="19">
    <location>
        <begin position="298"/>
        <end position="331"/>
    </location>
</feature>
<keyword evidence="12 18" id="KW-0520">NAD</keyword>
<keyword evidence="6 18" id="KW-0812">Transmembrane</keyword>
<feature type="transmembrane region" description="Helical" evidence="18">
    <location>
        <begin position="466"/>
        <end position="496"/>
    </location>
</feature>